<organism evidence="1">
    <name type="scientific">Phytophthora nicotianae</name>
    <name type="common">Potato buckeye rot agent</name>
    <name type="synonym">Phytophthora parasitica</name>
    <dbReference type="NCBI Taxonomy" id="4792"/>
    <lineage>
        <taxon>Eukaryota</taxon>
        <taxon>Sar</taxon>
        <taxon>Stramenopiles</taxon>
        <taxon>Oomycota</taxon>
        <taxon>Peronosporomycetes</taxon>
        <taxon>Peronosporales</taxon>
        <taxon>Peronosporaceae</taxon>
        <taxon>Phytophthora</taxon>
    </lineage>
</organism>
<accession>W2G277</accession>
<sequence length="226" mass="26042">MDGSLRWRSRLFKYSVSDWFQIQHNKMSPSDEVPLYGTDYPPPPIGHGGINFEYLPKQTISKRGVKTVWVSCGNKEKARATAMLLAYWEGAKITPFLIFKCAPSKIPETRLENATLRHGFSKLCGIVKFANYNSNLTVKIVKKKKNLEFHFAVRPNRDDNTLLIWYDFSGHWTPDVQAYAASINVILLKVPPRYKYVCQPADISWNKPLKAGLRALWVNRLRRQLV</sequence>
<evidence type="ECO:0000313" key="1">
    <source>
        <dbReference type="EMBL" id="ETK76301.1"/>
    </source>
</evidence>
<evidence type="ECO:0008006" key="2">
    <source>
        <dbReference type="Google" id="ProtNLM"/>
    </source>
</evidence>
<feature type="non-terminal residue" evidence="1">
    <location>
        <position position="226"/>
    </location>
</feature>
<dbReference type="AlphaFoldDB" id="W2G277"/>
<gene>
    <name evidence="1" type="ORF">L915_17263</name>
</gene>
<dbReference type="EMBL" id="KI688637">
    <property type="protein sequence ID" value="ETK76301.1"/>
    <property type="molecule type" value="Genomic_DNA"/>
</dbReference>
<proteinExistence type="predicted"/>
<dbReference type="VEuPathDB" id="FungiDB:PPTG_13726"/>
<reference evidence="1" key="1">
    <citation type="submission" date="2013-11" db="EMBL/GenBank/DDBJ databases">
        <title>The Genome Sequence of Phytophthora parasitica CJ02B3.</title>
        <authorList>
            <consortium name="The Broad Institute Genomics Platform"/>
            <person name="Russ C."/>
            <person name="Tyler B."/>
            <person name="Panabieres F."/>
            <person name="Shan W."/>
            <person name="Tripathy S."/>
            <person name="Grunwald N."/>
            <person name="Machado M."/>
            <person name="Johnson C.S."/>
            <person name="Arredondo F."/>
            <person name="Hong C."/>
            <person name="Coffey M."/>
            <person name="Young S.K."/>
            <person name="Zeng Q."/>
            <person name="Gargeya S."/>
            <person name="Fitzgerald M."/>
            <person name="Abouelleil A."/>
            <person name="Alvarado L."/>
            <person name="Chapman S.B."/>
            <person name="Gainer-Dewar J."/>
            <person name="Goldberg J."/>
            <person name="Griggs A."/>
            <person name="Gujja S."/>
            <person name="Hansen M."/>
            <person name="Howarth C."/>
            <person name="Imamovic A."/>
            <person name="Ireland A."/>
            <person name="Larimer J."/>
            <person name="McCowan C."/>
            <person name="Murphy C."/>
            <person name="Pearson M."/>
            <person name="Poon T.W."/>
            <person name="Priest M."/>
            <person name="Roberts A."/>
            <person name="Saif S."/>
            <person name="Shea T."/>
            <person name="Sykes S."/>
            <person name="Wortman J."/>
            <person name="Nusbaum C."/>
            <person name="Birren B."/>
        </authorList>
    </citation>
    <scope>NUCLEOTIDE SEQUENCE [LARGE SCALE GENOMIC DNA]</scope>
    <source>
        <strain evidence="1">CJ02B3</strain>
    </source>
</reference>
<name>W2G277_PHYNI</name>
<dbReference type="Proteomes" id="UP000053236">
    <property type="component" value="Unassembled WGS sequence"/>
</dbReference>
<protein>
    <recommendedName>
        <fullName evidence="2">DDE-1 domain-containing protein</fullName>
    </recommendedName>
</protein>